<feature type="DNA-binding region" description="H-T-H motif" evidence="2">
    <location>
        <begin position="34"/>
        <end position="53"/>
    </location>
</feature>
<dbReference type="PANTHER" id="PTHR43479:SF11">
    <property type="entry name" value="ACREF_ENVCD OPERON REPRESSOR-RELATED"/>
    <property type="match status" value="1"/>
</dbReference>
<dbReference type="InterPro" id="IPR001647">
    <property type="entry name" value="HTH_TetR"/>
</dbReference>
<dbReference type="SUPFAM" id="SSF46689">
    <property type="entry name" value="Homeodomain-like"/>
    <property type="match status" value="1"/>
</dbReference>
<name>A0A521ABI0_9BACL</name>
<evidence type="ECO:0000256" key="1">
    <source>
        <dbReference type="ARBA" id="ARBA00023125"/>
    </source>
</evidence>
<dbReference type="AlphaFoldDB" id="A0A521ABI0"/>
<dbReference type="EMBL" id="FXTI01000001">
    <property type="protein sequence ID" value="SMO32155.1"/>
    <property type="molecule type" value="Genomic_DNA"/>
</dbReference>
<keyword evidence="5" id="KW-1185">Reference proteome</keyword>
<dbReference type="RefSeq" id="WP_142503756.1">
    <property type="nucleotide sequence ID" value="NZ_FXTI01000001.1"/>
</dbReference>
<evidence type="ECO:0000313" key="5">
    <source>
        <dbReference type="Proteomes" id="UP000315636"/>
    </source>
</evidence>
<feature type="domain" description="HTH tetR-type" evidence="3">
    <location>
        <begin position="11"/>
        <end position="71"/>
    </location>
</feature>
<protein>
    <submittedName>
        <fullName evidence="4">Transcriptional regulator, TetR family</fullName>
    </submittedName>
</protein>
<gene>
    <name evidence="4" type="ORF">SAMN06264849_10136</name>
</gene>
<evidence type="ECO:0000256" key="2">
    <source>
        <dbReference type="PROSITE-ProRule" id="PRU00335"/>
    </source>
</evidence>
<sequence length="208" mass="24716">MPKQTFFNLPQNKRERIIAAAIDEFAEYHFLDASINRIIDHANISRGSFYQYFEDLEDLYQYIFQIVADKKQAYMDQHLMDQQTSNDIFQVLRKMYQLGLKFAEEHPAFAKIGNHLFKGDKQFKLRILGEWEEHSKQFFIGLLKKGQEEGTVRQDLDLEVASFLFYQLSLTLTDQYLMENDWFENINRYLEASNEMLNIFAQGIRAPK</sequence>
<dbReference type="Gene3D" id="1.10.357.10">
    <property type="entry name" value="Tetracycline Repressor, domain 2"/>
    <property type="match status" value="1"/>
</dbReference>
<dbReference type="Pfam" id="PF00440">
    <property type="entry name" value="TetR_N"/>
    <property type="match status" value="1"/>
</dbReference>
<dbReference type="Proteomes" id="UP000315636">
    <property type="component" value="Unassembled WGS sequence"/>
</dbReference>
<organism evidence="4 5">
    <name type="scientific">Melghirimyces algeriensis</name>
    <dbReference type="NCBI Taxonomy" id="910412"/>
    <lineage>
        <taxon>Bacteria</taxon>
        <taxon>Bacillati</taxon>
        <taxon>Bacillota</taxon>
        <taxon>Bacilli</taxon>
        <taxon>Bacillales</taxon>
        <taxon>Thermoactinomycetaceae</taxon>
        <taxon>Melghirimyces</taxon>
    </lineage>
</organism>
<dbReference type="InterPro" id="IPR009057">
    <property type="entry name" value="Homeodomain-like_sf"/>
</dbReference>
<keyword evidence="1 2" id="KW-0238">DNA-binding</keyword>
<reference evidence="4 5" key="1">
    <citation type="submission" date="2017-05" db="EMBL/GenBank/DDBJ databases">
        <authorList>
            <person name="Varghese N."/>
            <person name="Submissions S."/>
        </authorList>
    </citation>
    <scope>NUCLEOTIDE SEQUENCE [LARGE SCALE GENOMIC DNA]</scope>
    <source>
        <strain evidence="4 5">DSM 45474</strain>
    </source>
</reference>
<dbReference type="PANTHER" id="PTHR43479">
    <property type="entry name" value="ACREF/ENVCD OPERON REPRESSOR-RELATED"/>
    <property type="match status" value="1"/>
</dbReference>
<evidence type="ECO:0000259" key="3">
    <source>
        <dbReference type="PROSITE" id="PS50977"/>
    </source>
</evidence>
<proteinExistence type="predicted"/>
<dbReference type="GO" id="GO:0003677">
    <property type="term" value="F:DNA binding"/>
    <property type="evidence" value="ECO:0007669"/>
    <property type="project" value="UniProtKB-UniRule"/>
</dbReference>
<dbReference type="PROSITE" id="PS50977">
    <property type="entry name" value="HTH_TETR_2"/>
    <property type="match status" value="1"/>
</dbReference>
<dbReference type="SUPFAM" id="SSF48498">
    <property type="entry name" value="Tetracyclin repressor-like, C-terminal domain"/>
    <property type="match status" value="1"/>
</dbReference>
<accession>A0A521ABI0</accession>
<dbReference type="InterPro" id="IPR036271">
    <property type="entry name" value="Tet_transcr_reg_TetR-rel_C_sf"/>
</dbReference>
<dbReference type="InterPro" id="IPR050624">
    <property type="entry name" value="HTH-type_Tx_Regulator"/>
</dbReference>
<evidence type="ECO:0000313" key="4">
    <source>
        <dbReference type="EMBL" id="SMO32155.1"/>
    </source>
</evidence>
<dbReference type="OrthoDB" id="9812484at2"/>